<evidence type="ECO:0000313" key="1">
    <source>
        <dbReference type="EMBL" id="MAA20115.1"/>
    </source>
</evidence>
<dbReference type="AlphaFoldDB" id="A0A224YT63"/>
<accession>A0A224YT63</accession>
<dbReference type="EMBL" id="GFPF01008969">
    <property type="protein sequence ID" value="MAA20115.1"/>
    <property type="molecule type" value="Transcribed_RNA"/>
</dbReference>
<proteinExistence type="predicted"/>
<reference evidence="1" key="1">
    <citation type="journal article" date="2017" name="Parasit. Vectors">
        <title>Sialotranscriptomics of Rhipicephalus zambeziensis reveals intricate expression profiles of secretory proteins and suggests tight temporal transcriptional regulation during blood-feeding.</title>
        <authorList>
            <person name="de Castro M.H."/>
            <person name="de Klerk D."/>
            <person name="Pienaar R."/>
            <person name="Rees D.J.G."/>
            <person name="Mans B.J."/>
        </authorList>
    </citation>
    <scope>NUCLEOTIDE SEQUENCE</scope>
    <source>
        <tissue evidence="1">Salivary glands</tissue>
    </source>
</reference>
<name>A0A224YT63_9ACAR</name>
<protein>
    <submittedName>
        <fullName evidence="1">Uncharacterized protein</fullName>
    </submittedName>
</protein>
<sequence length="125" mass="14383">MAAVAAFSMEVKMLEARVLRCRWTLKNPRWSKFPEPSTTASLIIILWFWDVKGTLKRNNDVVYIDKLHSENSAICFTFTIISSLLVEKIKVEVLFLNLAPLSACVTSEIPNVFCVFSQHWLDEIF</sequence>
<organism evidence="1">
    <name type="scientific">Rhipicephalus zambeziensis</name>
    <dbReference type="NCBI Taxonomy" id="60191"/>
    <lineage>
        <taxon>Eukaryota</taxon>
        <taxon>Metazoa</taxon>
        <taxon>Ecdysozoa</taxon>
        <taxon>Arthropoda</taxon>
        <taxon>Chelicerata</taxon>
        <taxon>Arachnida</taxon>
        <taxon>Acari</taxon>
        <taxon>Parasitiformes</taxon>
        <taxon>Ixodida</taxon>
        <taxon>Ixodoidea</taxon>
        <taxon>Ixodidae</taxon>
        <taxon>Rhipicephalinae</taxon>
        <taxon>Rhipicephalus</taxon>
        <taxon>Rhipicephalus</taxon>
    </lineage>
</organism>